<dbReference type="NCBIfam" id="TIGR00413">
    <property type="entry name" value="rlpA"/>
    <property type="match status" value="1"/>
</dbReference>
<dbReference type="HAMAP" id="MF_02071">
    <property type="entry name" value="RlpA"/>
    <property type="match status" value="1"/>
</dbReference>
<evidence type="ECO:0000256" key="1">
    <source>
        <dbReference type="ARBA" id="ARBA00023239"/>
    </source>
</evidence>
<dbReference type="CDD" id="cd22268">
    <property type="entry name" value="DPBB_RlpA-like"/>
    <property type="match status" value="1"/>
</dbReference>
<dbReference type="InterPro" id="IPR034718">
    <property type="entry name" value="RlpA"/>
</dbReference>
<dbReference type="EMBL" id="UGTJ01000001">
    <property type="protein sequence ID" value="SUB80689.1"/>
    <property type="molecule type" value="Genomic_DNA"/>
</dbReference>
<keyword evidence="2 3" id="KW-0961">Cell wall biogenesis/degradation</keyword>
<accession>A0AAQ1UIY5</accession>
<dbReference type="Gene3D" id="2.40.40.10">
    <property type="entry name" value="RlpA-like domain"/>
    <property type="match status" value="1"/>
</dbReference>
<organism evidence="7 8">
    <name type="scientific">Segatella buccae</name>
    <dbReference type="NCBI Taxonomy" id="28126"/>
    <lineage>
        <taxon>Bacteria</taxon>
        <taxon>Pseudomonadati</taxon>
        <taxon>Bacteroidota</taxon>
        <taxon>Bacteroidia</taxon>
        <taxon>Bacteroidales</taxon>
        <taxon>Prevotellaceae</taxon>
        <taxon>Segatella</taxon>
    </lineage>
</organism>
<dbReference type="PANTHER" id="PTHR34183:SF1">
    <property type="entry name" value="ENDOLYTIC PEPTIDOGLYCAN TRANSGLYCOSYLASE RLPA"/>
    <property type="match status" value="1"/>
</dbReference>
<dbReference type="RefSeq" id="WP_317047518.1">
    <property type="nucleotide sequence ID" value="NZ_DBFWLE010000027.1"/>
</dbReference>
<reference evidence="7 8" key="1">
    <citation type="submission" date="2018-06" db="EMBL/GenBank/DDBJ databases">
        <authorList>
            <consortium name="Pathogen Informatics"/>
            <person name="Doyle S."/>
        </authorList>
    </citation>
    <scope>NUCLEOTIDE SEQUENCE [LARGE SCALE GENOMIC DNA]</scope>
    <source>
        <strain evidence="7 8">NCTC13063</strain>
    </source>
</reference>
<gene>
    <name evidence="3" type="primary">rlpA</name>
    <name evidence="7" type="ORF">NCTC13063_01985</name>
</gene>
<dbReference type="GO" id="GO:0008932">
    <property type="term" value="F:lytic endotransglycosylase activity"/>
    <property type="evidence" value="ECO:0007669"/>
    <property type="project" value="UniProtKB-UniRule"/>
</dbReference>
<dbReference type="PANTHER" id="PTHR34183">
    <property type="entry name" value="ENDOLYTIC PEPTIDOGLYCAN TRANSGLYCOSYLASE RLPA"/>
    <property type="match status" value="1"/>
</dbReference>
<proteinExistence type="inferred from homology"/>
<protein>
    <recommendedName>
        <fullName evidence="3">Probable endolytic peptidoglycan transglycosylase RlpA</fullName>
        <ecNumber evidence="3">4.2.2.-</ecNumber>
    </recommendedName>
</protein>
<dbReference type="Proteomes" id="UP000255283">
    <property type="component" value="Unassembled WGS sequence"/>
</dbReference>
<keyword evidence="1 3" id="KW-0456">Lyase</keyword>
<dbReference type="Pfam" id="PF03330">
    <property type="entry name" value="DPBB_1"/>
    <property type="match status" value="1"/>
</dbReference>
<feature type="domain" description="RlpA-like protein double-psi beta-barrel" evidence="6">
    <location>
        <begin position="11"/>
        <end position="100"/>
    </location>
</feature>
<evidence type="ECO:0000313" key="7">
    <source>
        <dbReference type="EMBL" id="SUB80689.1"/>
    </source>
</evidence>
<dbReference type="SUPFAM" id="SSF50685">
    <property type="entry name" value="Barwin-like endoglucanases"/>
    <property type="match status" value="1"/>
</dbReference>
<evidence type="ECO:0000256" key="3">
    <source>
        <dbReference type="HAMAP-Rule" id="MF_02071"/>
    </source>
</evidence>
<comment type="caution">
    <text evidence="7">The sequence shown here is derived from an EMBL/GenBank/DDBJ whole genome shotgun (WGS) entry which is preliminary data.</text>
</comment>
<evidence type="ECO:0000256" key="2">
    <source>
        <dbReference type="ARBA" id="ARBA00023316"/>
    </source>
</evidence>
<name>A0AAQ1UIY5_9BACT</name>
<dbReference type="GO" id="GO:0071555">
    <property type="term" value="P:cell wall organization"/>
    <property type="evidence" value="ECO:0007669"/>
    <property type="project" value="UniProtKB-KW"/>
</dbReference>
<dbReference type="AlphaFoldDB" id="A0AAQ1UIY5"/>
<evidence type="ECO:0000313" key="8">
    <source>
        <dbReference type="Proteomes" id="UP000255283"/>
    </source>
</evidence>
<dbReference type="GO" id="GO:0000270">
    <property type="term" value="P:peptidoglycan metabolic process"/>
    <property type="evidence" value="ECO:0007669"/>
    <property type="project" value="UniProtKB-UniRule"/>
</dbReference>
<feature type="compositionally biased region" description="Basic and acidic residues" evidence="5">
    <location>
        <begin position="206"/>
        <end position="230"/>
    </location>
</feature>
<dbReference type="InterPro" id="IPR036908">
    <property type="entry name" value="RlpA-like_sf"/>
</dbReference>
<comment type="similarity">
    <text evidence="3 4">Belongs to the RlpA family.</text>
</comment>
<dbReference type="EC" id="4.2.2.-" evidence="3"/>
<dbReference type="InterPro" id="IPR012997">
    <property type="entry name" value="RplA"/>
</dbReference>
<evidence type="ECO:0000256" key="4">
    <source>
        <dbReference type="RuleBase" id="RU003495"/>
    </source>
</evidence>
<evidence type="ECO:0000256" key="5">
    <source>
        <dbReference type="SAM" id="MobiDB-lite"/>
    </source>
</evidence>
<comment type="function">
    <text evidence="3">Lytic transglycosylase with a strong preference for naked glycan strands that lack stem peptides.</text>
</comment>
<evidence type="ECO:0000259" key="6">
    <source>
        <dbReference type="Pfam" id="PF03330"/>
    </source>
</evidence>
<dbReference type="InterPro" id="IPR009009">
    <property type="entry name" value="RlpA-like_DPBB"/>
</dbReference>
<sequence length="230" mass="25172">MSFTALHAQQQSGRASYYSKRATGSRTASGERLHHDSLTCAHRSYPFGTMLKVTNLLNDKSVVVRVTDRGPFGRGRVIDLSWAAAQEIGMLAQGIASVKVEVVGEGGVPFKPKEEFDFPEINFEVADAGYSFIDAWKKKDVEPAKIPETRAQHPNGTAKAHKPEQQPNRETAAKRPAGTAAKPSQPANAKPSQSTNAKSPQSVNTKKKEPAVKEKKGNSWSDIFDKLKDW</sequence>
<feature type="compositionally biased region" description="Polar residues" evidence="5">
    <location>
        <begin position="185"/>
        <end position="204"/>
    </location>
</feature>
<feature type="region of interest" description="Disordered" evidence="5">
    <location>
        <begin position="147"/>
        <end position="230"/>
    </location>
</feature>